<reference evidence="8" key="1">
    <citation type="submission" date="2021-02" db="EMBL/GenBank/DDBJ databases">
        <authorList>
            <person name="Dougan E. K."/>
            <person name="Rhodes N."/>
            <person name="Thang M."/>
            <person name="Chan C."/>
        </authorList>
    </citation>
    <scope>NUCLEOTIDE SEQUENCE</scope>
</reference>
<dbReference type="SMART" id="SM00064">
    <property type="entry name" value="FYVE"/>
    <property type="match status" value="1"/>
</dbReference>
<keyword evidence="6" id="KW-1133">Transmembrane helix</keyword>
<keyword evidence="6" id="KW-0812">Transmembrane</keyword>
<dbReference type="PANTHER" id="PTHR43173:SF3">
    <property type="entry name" value="ABC1 FAMILY PROTEIN"/>
    <property type="match status" value="1"/>
</dbReference>
<organism evidence="8 9">
    <name type="scientific">Polarella glacialis</name>
    <name type="common">Dinoflagellate</name>
    <dbReference type="NCBI Taxonomy" id="89957"/>
    <lineage>
        <taxon>Eukaryota</taxon>
        <taxon>Sar</taxon>
        <taxon>Alveolata</taxon>
        <taxon>Dinophyceae</taxon>
        <taxon>Suessiales</taxon>
        <taxon>Suessiaceae</taxon>
        <taxon>Polarella</taxon>
    </lineage>
</organism>
<feature type="transmembrane region" description="Helical" evidence="6">
    <location>
        <begin position="513"/>
        <end position="532"/>
    </location>
</feature>
<dbReference type="Pfam" id="PF02036">
    <property type="entry name" value="SCP2"/>
    <property type="match status" value="1"/>
</dbReference>
<protein>
    <recommendedName>
        <fullName evidence="7">FYVE-type domain-containing protein</fullName>
    </recommendedName>
</protein>
<dbReference type="Proteomes" id="UP000654075">
    <property type="component" value="Unassembled WGS sequence"/>
</dbReference>
<evidence type="ECO:0000256" key="6">
    <source>
        <dbReference type="SAM" id="Phobius"/>
    </source>
</evidence>
<gene>
    <name evidence="8" type="ORF">PGLA1383_LOCUS30012</name>
</gene>
<evidence type="ECO:0000256" key="3">
    <source>
        <dbReference type="ARBA" id="ARBA00022833"/>
    </source>
</evidence>
<dbReference type="InterPro" id="IPR019405">
    <property type="entry name" value="Lactonase_7-beta_prop"/>
</dbReference>
<feature type="domain" description="FYVE-type" evidence="7">
    <location>
        <begin position="423"/>
        <end position="467"/>
    </location>
</feature>
<accession>A0A813FJR3</accession>
<evidence type="ECO:0000256" key="2">
    <source>
        <dbReference type="ARBA" id="ARBA00022771"/>
    </source>
</evidence>
<keyword evidence="5" id="KW-0175">Coiled coil</keyword>
<dbReference type="Pfam" id="PF03109">
    <property type="entry name" value="ABC1"/>
    <property type="match status" value="1"/>
</dbReference>
<proteinExistence type="predicted"/>
<dbReference type="Pfam" id="PF01363">
    <property type="entry name" value="FYVE"/>
    <property type="match status" value="1"/>
</dbReference>
<dbReference type="InterPro" id="IPR004147">
    <property type="entry name" value="ABC1_dom"/>
</dbReference>
<dbReference type="Gene3D" id="3.30.1050.10">
    <property type="entry name" value="SCP2 sterol-binding domain"/>
    <property type="match status" value="1"/>
</dbReference>
<evidence type="ECO:0000313" key="8">
    <source>
        <dbReference type="EMBL" id="CAE8612217.1"/>
    </source>
</evidence>
<dbReference type="OrthoDB" id="427480at2759"/>
<dbReference type="Gene3D" id="2.130.10.10">
    <property type="entry name" value="YVTN repeat-like/Quinoprotein amine dehydrogenase"/>
    <property type="match status" value="1"/>
</dbReference>
<dbReference type="PROSITE" id="PS50178">
    <property type="entry name" value="ZF_FYVE"/>
    <property type="match status" value="1"/>
</dbReference>
<evidence type="ECO:0000256" key="4">
    <source>
        <dbReference type="PROSITE-ProRule" id="PRU00091"/>
    </source>
</evidence>
<evidence type="ECO:0000259" key="7">
    <source>
        <dbReference type="PROSITE" id="PS50178"/>
    </source>
</evidence>
<dbReference type="GO" id="GO:0008270">
    <property type="term" value="F:zinc ion binding"/>
    <property type="evidence" value="ECO:0007669"/>
    <property type="project" value="UniProtKB-KW"/>
</dbReference>
<dbReference type="InterPro" id="IPR011009">
    <property type="entry name" value="Kinase-like_dom_sf"/>
</dbReference>
<comment type="caution">
    <text evidence="8">The sequence shown here is derived from an EMBL/GenBank/DDBJ whole genome shotgun (WGS) entry which is preliminary data.</text>
</comment>
<keyword evidence="9" id="KW-1185">Reference proteome</keyword>
<feature type="non-terminal residue" evidence="8">
    <location>
        <position position="749"/>
    </location>
</feature>
<dbReference type="InterPro" id="IPR017455">
    <property type="entry name" value="Znf_FYVE-rel"/>
</dbReference>
<dbReference type="SUPFAM" id="SSF57903">
    <property type="entry name" value="FYVE/PHD zinc finger"/>
    <property type="match status" value="1"/>
</dbReference>
<dbReference type="InterPro" id="IPR011011">
    <property type="entry name" value="Znf_FYVE_PHD"/>
</dbReference>
<evidence type="ECO:0000256" key="1">
    <source>
        <dbReference type="ARBA" id="ARBA00022723"/>
    </source>
</evidence>
<keyword evidence="3" id="KW-0862">Zinc</keyword>
<dbReference type="SUPFAM" id="SSF55718">
    <property type="entry name" value="SCP-like"/>
    <property type="match status" value="1"/>
</dbReference>
<dbReference type="Pfam" id="PF10282">
    <property type="entry name" value="Lactonase"/>
    <property type="match status" value="1"/>
</dbReference>
<dbReference type="InterPro" id="IPR051130">
    <property type="entry name" value="Mito_struct-func_regulator"/>
</dbReference>
<dbReference type="InterPro" id="IPR036527">
    <property type="entry name" value="SCP2_sterol-bd_dom_sf"/>
</dbReference>
<dbReference type="AlphaFoldDB" id="A0A813FJR3"/>
<feature type="transmembrane region" description="Helical" evidence="6">
    <location>
        <begin position="538"/>
        <end position="555"/>
    </location>
</feature>
<dbReference type="InterPro" id="IPR015943">
    <property type="entry name" value="WD40/YVTN_repeat-like_dom_sf"/>
</dbReference>
<feature type="coiled-coil region" evidence="5">
    <location>
        <begin position="480"/>
        <end position="507"/>
    </location>
</feature>
<dbReference type="SUPFAM" id="SSF56112">
    <property type="entry name" value="Protein kinase-like (PK-like)"/>
    <property type="match status" value="1"/>
</dbReference>
<keyword evidence="6" id="KW-0472">Membrane</keyword>
<dbReference type="Gene3D" id="3.30.40.10">
    <property type="entry name" value="Zinc/RING finger domain, C3HC4 (zinc finger)"/>
    <property type="match status" value="1"/>
</dbReference>
<dbReference type="InterPro" id="IPR000306">
    <property type="entry name" value="Znf_FYVE"/>
</dbReference>
<dbReference type="EMBL" id="CAJNNV010025097">
    <property type="protein sequence ID" value="CAE8612217.1"/>
    <property type="molecule type" value="Genomic_DNA"/>
</dbReference>
<sequence length="749" mass="81982">MSFPQLPLSSPPVTPVIREDIDFPTLPGAVVRRPAETPSQSSEVQTVTETLSPPSHQLIVVSCYTRFDNLAHGPRGKEAKRSLYTYRLDQHDGEMVLLSVTKDENVMNPAFSRAHPRRNVLYTCTESVAEPGDIVSWAVCPRSGQLTMLGSKSAGGTSTCYLTLDKECKNMLVVNYWNATIGVFGVDNATGMVGPCRSIYDPNEGRPMKARADKHVNHSNNDASAQKERQADPHSHAVILDPFFGRVAYVPDLGMDVIRQFKCRPSMSFVDGLSFVDGGPGRTGGRAATGLITCINEVLPRLGPLPAGTERLALQIGEEVFALEPGTSHLQQSQAAGSQADCTVVFQSAEDCWAIAKGQMSPQVAFARGRLKIRGSMTSLMVLKPFLADLSTQFSASGFSSSMQRAGSWVPNSASKTCMSPSCNAQFSLLRRRHHCRSCGKLFCDLCAPRRSEEGIRQCLVCFEAKAGMALPAGASSDEQAALTEQVKLLERRLEELASTASRKEADEYLASANFWVAFSGLAALAALLLGAEVEPRLLLSAVVLTLLVCRLLFWRQLKAVWMTFLILWQLRCSRSEASRLCGDDALRLLSSRHRLVACLGTRALRELGGVWPKVGQYMSTQGDQWPDEVLSELAKLRDSMPAAPLKTLRRTIEQDLGRPMSEIFRDFGEQPVASASIGQVHKATLLDGRVVAVKVQHRAAARQIPVDVACMRLIARLVWCVSFGELDAMPVVKEWLGAVIEELDFKNE</sequence>
<evidence type="ECO:0000313" key="9">
    <source>
        <dbReference type="Proteomes" id="UP000654075"/>
    </source>
</evidence>
<keyword evidence="2 4" id="KW-0863">Zinc-finger</keyword>
<dbReference type="InterPro" id="IPR013083">
    <property type="entry name" value="Znf_RING/FYVE/PHD"/>
</dbReference>
<dbReference type="InterPro" id="IPR003033">
    <property type="entry name" value="SCP2_sterol-bd_dom"/>
</dbReference>
<name>A0A813FJR3_POLGL</name>
<dbReference type="PANTHER" id="PTHR43173">
    <property type="entry name" value="ABC1 FAMILY PROTEIN"/>
    <property type="match status" value="1"/>
</dbReference>
<keyword evidence="1" id="KW-0479">Metal-binding</keyword>
<evidence type="ECO:0000256" key="5">
    <source>
        <dbReference type="SAM" id="Coils"/>
    </source>
</evidence>